<name>A0A0K1EJA8_CHOCO</name>
<protein>
    <recommendedName>
        <fullName evidence="3">Disintegrin domain-containing protein</fullName>
    </recommendedName>
</protein>
<reference evidence="1 2" key="1">
    <citation type="submission" date="2015-07" db="EMBL/GenBank/DDBJ databases">
        <title>Genome analysis of myxobacterium Chondromyces crocatus Cm c5 reveals a high potential for natural compound synthesis and the genetic basis for the loss of fruiting body formation.</title>
        <authorList>
            <person name="Zaburannyi N."/>
            <person name="Bunk B."/>
            <person name="Maier J."/>
            <person name="Overmann J."/>
            <person name="Mueller R."/>
        </authorList>
    </citation>
    <scope>NUCLEOTIDE SEQUENCE [LARGE SCALE GENOMIC DNA]</scope>
    <source>
        <strain evidence="1 2">Cm c5</strain>
    </source>
</reference>
<dbReference type="Proteomes" id="UP000067626">
    <property type="component" value="Chromosome"/>
</dbReference>
<evidence type="ECO:0000313" key="1">
    <source>
        <dbReference type="EMBL" id="AKT40663.1"/>
    </source>
</evidence>
<dbReference type="STRING" id="52.CMC5_048190"/>
<sequence length="1075" mass="107822">MSVRTSLPGPRSRLNRRGPGVVAAASLSALLALLFGFGGCGLPTSGTASTGDQRSCTSAAHCDDKNPCTVDTCGEDNLCSADLVPDGPQAQQLTGDCRVLMCVGGQPSEQPTDSDVLDDRNDCTFDTCVEGEPRNTPKPDGDACAVGTVQGACRAGQCVVPCGPDQPSCDDGNPCTDDACDAVTSQCVNTPRHGEPPIGHVEEQGDCGVTVCSSGQVQRIVDETETPAPANDCMQGLCNGGTPTQVPLPAQTSCGSSGDVCDGAGTCGQCNSASDCVNLPDDGACATRTCVNHVCGQVFTGAGTLVPNQTVGDCQVRVCDGAGAEVSMPDDTDFVDDGNECTIQDCNNGQPRSVDASLNTPCGGGNQLYCNGAGACVGCTANDQCGQGTFCGERVCNPSQQCVWAYTAAGTPLPDDDQEPGDCKQVQCSGTSETPVTVTLGTDTPQDDGNQCTLQICNGDMPDTVYVPLNSVCNQNGGRFCSGMGACVDCTMASQCQPGSNVCILAACNAGACGFTNVPAGTPQEDTTLGDCRRPVCTGNGGIQLDPFDLDLPNDGHTCTQDLCTNGTPSHPPVPDGTACSENGGQVCMAGVCKRSPGQTCSANVDCASGFCVDDRCCSTACYGDCVSCGNPQGQCTPLPLGTTDTCTGGAQCNGMGECRLPTGLLCMNGAQCLSGYCTDGVCCNEVCGDACESCAVPGLVGTCSPTAEGQQDDCNPGEVCHNGSCSGEGGSQCNSPSDCASGFCIDGVCCATACNEPCHACDVTGSVGTCAPDPLENGQQDTCSNVEVCDDGACKRVDGQTCNAAAQCASDVCIDGVCCATACNEACHACDVPGSVGTCSPDPSLDDQQDTCNPNELCSNGTCTADVGVACSVNSDCASGFCVDEVCCATACNEACRACDVPGSEGTCSPDVSLNGQQETCDPGEQCSNGTCTAALGAICSANGDCASGHCVDGVCCATACDDACWACDVPGSEGTCSPDGALDGQQDECGDDEACDDAGACTALVITCSEDDDCASGFCADGVCCGTACDEACHTCDLPGAEGTCLPDASLDGQPDTCDDPEVCDDSGACVTP</sequence>
<dbReference type="KEGG" id="ccro:CMC5_048190"/>
<gene>
    <name evidence="1" type="ORF">CMC5_048190</name>
</gene>
<evidence type="ECO:0008006" key="3">
    <source>
        <dbReference type="Google" id="ProtNLM"/>
    </source>
</evidence>
<accession>A0A0K1EJA8</accession>
<dbReference type="AlphaFoldDB" id="A0A0K1EJA8"/>
<evidence type="ECO:0000313" key="2">
    <source>
        <dbReference type="Proteomes" id="UP000067626"/>
    </source>
</evidence>
<keyword evidence="2" id="KW-1185">Reference proteome</keyword>
<proteinExistence type="predicted"/>
<dbReference type="OrthoDB" id="5478526at2"/>
<dbReference type="EMBL" id="CP012159">
    <property type="protein sequence ID" value="AKT40663.1"/>
    <property type="molecule type" value="Genomic_DNA"/>
</dbReference>
<dbReference type="RefSeq" id="WP_050432566.1">
    <property type="nucleotide sequence ID" value="NZ_CP012159.1"/>
</dbReference>
<organism evidence="1 2">
    <name type="scientific">Chondromyces crocatus</name>
    <dbReference type="NCBI Taxonomy" id="52"/>
    <lineage>
        <taxon>Bacteria</taxon>
        <taxon>Pseudomonadati</taxon>
        <taxon>Myxococcota</taxon>
        <taxon>Polyangia</taxon>
        <taxon>Polyangiales</taxon>
        <taxon>Polyangiaceae</taxon>
        <taxon>Chondromyces</taxon>
    </lineage>
</organism>